<dbReference type="GO" id="GO:0051536">
    <property type="term" value="F:iron-sulfur cluster binding"/>
    <property type="evidence" value="ECO:0007669"/>
    <property type="project" value="UniProtKB-KW"/>
</dbReference>
<dbReference type="AlphaFoldDB" id="A0A1H3KSH1"/>
<keyword evidence="2" id="KW-0408">Iron</keyword>
<dbReference type="GO" id="GO:0046872">
    <property type="term" value="F:metal ion binding"/>
    <property type="evidence" value="ECO:0007669"/>
    <property type="project" value="UniProtKB-KW"/>
</dbReference>
<dbReference type="SUPFAM" id="SSF54862">
    <property type="entry name" value="4Fe-4S ferredoxins"/>
    <property type="match status" value="1"/>
</dbReference>
<sequence>MKKAVIDGSRCDQSPFCPVVRVCPVKAVKQEKSSFFKGSTPVVDHDKCTGCAKCVSYCPHGAVKIINK</sequence>
<dbReference type="InterPro" id="IPR017900">
    <property type="entry name" value="4Fe4S_Fe_S_CS"/>
</dbReference>
<feature type="domain" description="4Fe-4S ferredoxin-type" evidence="4">
    <location>
        <begin position="2"/>
        <end position="33"/>
    </location>
</feature>
<evidence type="ECO:0000313" key="5">
    <source>
        <dbReference type="EMBL" id="SDY54615.1"/>
    </source>
</evidence>
<keyword evidence="1" id="KW-0479">Metal-binding</keyword>
<organism evidence="5 6">
    <name type="scientific">Proteiniborus ethanoligenes</name>
    <dbReference type="NCBI Taxonomy" id="415015"/>
    <lineage>
        <taxon>Bacteria</taxon>
        <taxon>Bacillati</taxon>
        <taxon>Bacillota</taxon>
        <taxon>Clostridia</taxon>
        <taxon>Eubacteriales</taxon>
        <taxon>Proteiniborus</taxon>
    </lineage>
</organism>
<dbReference type="EMBL" id="FNQE01000002">
    <property type="protein sequence ID" value="SDY54615.1"/>
    <property type="molecule type" value="Genomic_DNA"/>
</dbReference>
<accession>A0A1H3KSH1</accession>
<protein>
    <submittedName>
        <fullName evidence="5">4Fe-4S binding domain-containing protein</fullName>
    </submittedName>
</protein>
<gene>
    <name evidence="5" type="ORF">SAMN05660462_00282</name>
</gene>
<feature type="domain" description="4Fe-4S ferredoxin-type" evidence="4">
    <location>
        <begin position="39"/>
        <end position="68"/>
    </location>
</feature>
<reference evidence="5 6" key="1">
    <citation type="submission" date="2016-10" db="EMBL/GenBank/DDBJ databases">
        <authorList>
            <person name="de Groot N.N."/>
        </authorList>
    </citation>
    <scope>NUCLEOTIDE SEQUENCE [LARGE SCALE GENOMIC DNA]</scope>
    <source>
        <strain evidence="5 6">DSM 21650</strain>
    </source>
</reference>
<dbReference type="STRING" id="415015.SAMN05660462_00282"/>
<name>A0A1H3KSH1_9FIRM</name>
<dbReference type="InterPro" id="IPR017896">
    <property type="entry name" value="4Fe4S_Fe-S-bd"/>
</dbReference>
<evidence type="ECO:0000256" key="2">
    <source>
        <dbReference type="ARBA" id="ARBA00023004"/>
    </source>
</evidence>
<dbReference type="Proteomes" id="UP000198625">
    <property type="component" value="Unassembled WGS sequence"/>
</dbReference>
<dbReference type="RefSeq" id="WP_091726179.1">
    <property type="nucleotide sequence ID" value="NZ_FNQE01000002.1"/>
</dbReference>
<evidence type="ECO:0000259" key="4">
    <source>
        <dbReference type="PROSITE" id="PS51379"/>
    </source>
</evidence>
<dbReference type="PROSITE" id="PS51379">
    <property type="entry name" value="4FE4S_FER_2"/>
    <property type="match status" value="2"/>
</dbReference>
<evidence type="ECO:0000313" key="6">
    <source>
        <dbReference type="Proteomes" id="UP000198625"/>
    </source>
</evidence>
<keyword evidence="3" id="KW-0411">Iron-sulfur</keyword>
<evidence type="ECO:0000256" key="1">
    <source>
        <dbReference type="ARBA" id="ARBA00022723"/>
    </source>
</evidence>
<evidence type="ECO:0000256" key="3">
    <source>
        <dbReference type="ARBA" id="ARBA00023014"/>
    </source>
</evidence>
<dbReference type="PROSITE" id="PS00198">
    <property type="entry name" value="4FE4S_FER_1"/>
    <property type="match status" value="1"/>
</dbReference>
<dbReference type="Pfam" id="PF00037">
    <property type="entry name" value="Fer4"/>
    <property type="match status" value="1"/>
</dbReference>
<proteinExistence type="predicted"/>
<keyword evidence="6" id="KW-1185">Reference proteome</keyword>
<dbReference type="OrthoDB" id="5421405at2"/>
<dbReference type="Gene3D" id="3.30.70.20">
    <property type="match status" value="1"/>
</dbReference>